<dbReference type="Gene3D" id="3.40.33.10">
    <property type="entry name" value="CAP"/>
    <property type="match status" value="1"/>
</dbReference>
<dbReference type="InterPro" id="IPR014044">
    <property type="entry name" value="CAP_dom"/>
</dbReference>
<dbReference type="PANTHER" id="PTHR31157">
    <property type="entry name" value="SCP DOMAIN-CONTAINING PROTEIN"/>
    <property type="match status" value="1"/>
</dbReference>
<dbReference type="OrthoDB" id="982527at2"/>
<dbReference type="PANTHER" id="PTHR31157:SF1">
    <property type="entry name" value="SCP DOMAIN-CONTAINING PROTEIN"/>
    <property type="match status" value="1"/>
</dbReference>
<dbReference type="Pfam" id="PF00188">
    <property type="entry name" value="CAP"/>
    <property type="match status" value="1"/>
</dbReference>
<dbReference type="RefSeq" id="WP_102995408.1">
    <property type="nucleotide sequence ID" value="NZ_CP025938.1"/>
</dbReference>
<keyword evidence="1" id="KW-0732">Signal</keyword>
<dbReference type="SUPFAM" id="SSF55797">
    <property type="entry name" value="PR-1-like"/>
    <property type="match status" value="1"/>
</dbReference>
<sequence>MKTTYLKPWSLMIMFTLFFSVLSCSSSDDDTNQEDSSINSQILNLLNDHRSNLDLPSLAFNDYATTLAEEHSLYMATQDKMSYDNYQERASLLIKAENPTKMGESVASKYKTANNVVEAMLNNLDHKNNIEADFTHIGIGVSKSESGINYFSFIFLRK</sequence>
<gene>
    <name evidence="3" type="ORF">C1A40_07710</name>
</gene>
<evidence type="ECO:0000259" key="2">
    <source>
        <dbReference type="Pfam" id="PF00188"/>
    </source>
</evidence>
<dbReference type="AlphaFoldDB" id="A0A2I7SHJ1"/>
<dbReference type="Proteomes" id="UP000236592">
    <property type="component" value="Chromosome"/>
</dbReference>
<evidence type="ECO:0000313" key="3">
    <source>
        <dbReference type="EMBL" id="AUS05369.1"/>
    </source>
</evidence>
<proteinExistence type="predicted"/>
<dbReference type="EMBL" id="CP025938">
    <property type="protein sequence ID" value="AUS05369.1"/>
    <property type="molecule type" value="Genomic_DNA"/>
</dbReference>
<protein>
    <recommendedName>
        <fullName evidence="2">SCP domain-containing protein</fullName>
    </recommendedName>
</protein>
<name>A0A2I7SHJ1_9FLAO</name>
<evidence type="ECO:0000256" key="1">
    <source>
        <dbReference type="SAM" id="SignalP"/>
    </source>
</evidence>
<organism evidence="3 4">
    <name type="scientific">Pseudotamlana carrageenivorans</name>
    <dbReference type="NCBI Taxonomy" id="2069432"/>
    <lineage>
        <taxon>Bacteria</taxon>
        <taxon>Pseudomonadati</taxon>
        <taxon>Bacteroidota</taxon>
        <taxon>Flavobacteriia</taxon>
        <taxon>Flavobacteriales</taxon>
        <taxon>Flavobacteriaceae</taxon>
        <taxon>Pseudotamlana</taxon>
    </lineage>
</organism>
<dbReference type="CDD" id="cd05379">
    <property type="entry name" value="CAP_bacterial"/>
    <property type="match status" value="1"/>
</dbReference>
<reference evidence="4" key="1">
    <citation type="submission" date="2018-01" db="EMBL/GenBank/DDBJ databases">
        <title>Complete genome of Tamlana sp. UJ94.</title>
        <authorList>
            <person name="Jung J."/>
            <person name="Chung D."/>
            <person name="Bae S.S."/>
            <person name="Baek K."/>
        </authorList>
    </citation>
    <scope>NUCLEOTIDE SEQUENCE [LARGE SCALE GENOMIC DNA]</scope>
    <source>
        <strain evidence="4">UJ94</strain>
    </source>
</reference>
<feature type="signal peptide" evidence="1">
    <location>
        <begin position="1"/>
        <end position="23"/>
    </location>
</feature>
<accession>A0A2I7SHJ1</accession>
<evidence type="ECO:0000313" key="4">
    <source>
        <dbReference type="Proteomes" id="UP000236592"/>
    </source>
</evidence>
<feature type="chain" id="PRO_5014470689" description="SCP domain-containing protein" evidence="1">
    <location>
        <begin position="24"/>
        <end position="158"/>
    </location>
</feature>
<dbReference type="KEGG" id="taj:C1A40_07710"/>
<keyword evidence="4" id="KW-1185">Reference proteome</keyword>
<dbReference type="PROSITE" id="PS51257">
    <property type="entry name" value="PROKAR_LIPOPROTEIN"/>
    <property type="match status" value="1"/>
</dbReference>
<dbReference type="InterPro" id="IPR035940">
    <property type="entry name" value="CAP_sf"/>
</dbReference>
<feature type="domain" description="SCP" evidence="2">
    <location>
        <begin position="43"/>
        <end position="154"/>
    </location>
</feature>